<sequence length="373" mass="43225">MEMNIMETGGEFKAQRKADENSIRKLEKHLGKLLLILKLTGIPISESSNSSRQGYLLDYLLKLCYPIFLHLSCLYLWYATISEGGLEYATIIDVILPVLPCFMWLLLRKQKALKWFLADLSNITSKNFTSHNRFLLYCTNLALCFIFIYPLLLIALRIIVGNVMNVREVFRILQEAVFPCIMVITYVSICYVLLQNFRFYKKMFHKKLDLACSTDMKNTMKDYLNIIKNVEIFDNLFCNVTFVLLLQALCIITILVIDMMVVEDFVAMILFEALCEFIFIFVTLGIMSFCAGNISIEMAAIKSVLFEKMFYQLNQDSCINYEKHINFLLKKDACILTAGKAIAFDRGFLLKAFVFIIIEVIFICEVVFRIYPH</sequence>
<accession>A0A8T0FGA2</accession>
<feature type="transmembrane region" description="Helical" evidence="1">
    <location>
        <begin position="236"/>
        <end position="257"/>
    </location>
</feature>
<reference evidence="2" key="2">
    <citation type="submission" date="2020-06" db="EMBL/GenBank/DDBJ databases">
        <authorList>
            <person name="Sheffer M."/>
        </authorList>
    </citation>
    <scope>NUCLEOTIDE SEQUENCE</scope>
</reference>
<feature type="transmembrane region" description="Helical" evidence="1">
    <location>
        <begin position="59"/>
        <end position="79"/>
    </location>
</feature>
<evidence type="ECO:0000313" key="3">
    <source>
        <dbReference type="Proteomes" id="UP000807504"/>
    </source>
</evidence>
<proteinExistence type="predicted"/>
<keyword evidence="1" id="KW-1133">Transmembrane helix</keyword>
<keyword evidence="1" id="KW-0472">Membrane</keyword>
<feature type="transmembrane region" description="Helical" evidence="1">
    <location>
        <begin position="134"/>
        <end position="156"/>
    </location>
</feature>
<name>A0A8T0FGA2_ARGBR</name>
<dbReference type="AlphaFoldDB" id="A0A8T0FGA2"/>
<protein>
    <submittedName>
        <fullName evidence="2">Uncharacterized protein</fullName>
    </submittedName>
</protein>
<comment type="caution">
    <text evidence="2">The sequence shown here is derived from an EMBL/GenBank/DDBJ whole genome shotgun (WGS) entry which is preliminary data.</text>
</comment>
<evidence type="ECO:0000256" key="1">
    <source>
        <dbReference type="SAM" id="Phobius"/>
    </source>
</evidence>
<dbReference type="Proteomes" id="UP000807504">
    <property type="component" value="Unassembled WGS sequence"/>
</dbReference>
<feature type="transmembrane region" description="Helical" evidence="1">
    <location>
        <begin position="277"/>
        <end position="301"/>
    </location>
</feature>
<keyword evidence="3" id="KW-1185">Reference proteome</keyword>
<gene>
    <name evidence="2" type="ORF">HNY73_007351</name>
</gene>
<keyword evidence="1" id="KW-0812">Transmembrane</keyword>
<feature type="transmembrane region" description="Helical" evidence="1">
    <location>
        <begin position="348"/>
        <end position="371"/>
    </location>
</feature>
<organism evidence="2 3">
    <name type="scientific">Argiope bruennichi</name>
    <name type="common">Wasp spider</name>
    <name type="synonym">Aranea bruennichi</name>
    <dbReference type="NCBI Taxonomy" id="94029"/>
    <lineage>
        <taxon>Eukaryota</taxon>
        <taxon>Metazoa</taxon>
        <taxon>Ecdysozoa</taxon>
        <taxon>Arthropoda</taxon>
        <taxon>Chelicerata</taxon>
        <taxon>Arachnida</taxon>
        <taxon>Araneae</taxon>
        <taxon>Araneomorphae</taxon>
        <taxon>Entelegynae</taxon>
        <taxon>Araneoidea</taxon>
        <taxon>Araneidae</taxon>
        <taxon>Argiope</taxon>
    </lineage>
</organism>
<dbReference type="EMBL" id="JABXBU010000012">
    <property type="protein sequence ID" value="KAF8789412.1"/>
    <property type="molecule type" value="Genomic_DNA"/>
</dbReference>
<evidence type="ECO:0000313" key="2">
    <source>
        <dbReference type="EMBL" id="KAF8789412.1"/>
    </source>
</evidence>
<feature type="transmembrane region" description="Helical" evidence="1">
    <location>
        <begin position="176"/>
        <end position="194"/>
    </location>
</feature>
<feature type="transmembrane region" description="Helical" evidence="1">
    <location>
        <begin position="85"/>
        <end position="107"/>
    </location>
</feature>
<reference evidence="2" key="1">
    <citation type="journal article" date="2020" name="bioRxiv">
        <title>Chromosome-level reference genome of the European wasp spider Argiope bruennichi: a resource for studies on range expansion and evolutionary adaptation.</title>
        <authorList>
            <person name="Sheffer M.M."/>
            <person name="Hoppe A."/>
            <person name="Krehenwinkel H."/>
            <person name="Uhl G."/>
            <person name="Kuss A.W."/>
            <person name="Jensen L."/>
            <person name="Jensen C."/>
            <person name="Gillespie R.G."/>
            <person name="Hoff K.J."/>
            <person name="Prost S."/>
        </authorList>
    </citation>
    <scope>NUCLEOTIDE SEQUENCE</scope>
</reference>